<reference evidence="2" key="1">
    <citation type="journal article" date="2018" name="BMC Genomics">
        <title>The complete and fully assembled genome sequence of Aeromonas salmonicida subsp. pectinolytica and its comparative analysis with other Aeromonas species: investigation of the mobilome in environmental and pathogenic strains.</title>
        <authorList>
            <person name="Pfeiffer F."/>
            <person name="Zamora-Lagos M.A."/>
            <person name="Blettinger M."/>
            <person name="Yeroslaviz A."/>
            <person name="Dahl A."/>
            <person name="Gruber S."/>
            <person name="Habermann B.H."/>
        </authorList>
    </citation>
    <scope>NUCLEOTIDE SEQUENCE [LARGE SCALE GENOMIC DNA]</scope>
    <source>
        <strain evidence="2">34mel</strain>
    </source>
</reference>
<dbReference type="AlphaFoldDB" id="A0A2D1QHI4"/>
<dbReference type="OrthoDB" id="9814826at2"/>
<organism evidence="1 2">
    <name type="scientific">Aeromonas salmonicida subsp. pectinolytica 34mel</name>
    <dbReference type="NCBI Taxonomy" id="1324960"/>
    <lineage>
        <taxon>Bacteria</taxon>
        <taxon>Pseudomonadati</taxon>
        <taxon>Pseudomonadota</taxon>
        <taxon>Gammaproteobacteria</taxon>
        <taxon>Aeromonadales</taxon>
        <taxon>Aeromonadaceae</taxon>
        <taxon>Aeromonas</taxon>
    </lineage>
</organism>
<name>A0A2D1QHI4_AERSA</name>
<dbReference type="EMBL" id="CP022426">
    <property type="protein sequence ID" value="ATP09673.1"/>
    <property type="molecule type" value="Genomic_DNA"/>
</dbReference>
<dbReference type="RefSeq" id="WP_139723392.1">
    <property type="nucleotide sequence ID" value="NZ_ARYZ02000010.1"/>
</dbReference>
<protein>
    <submittedName>
        <fullName evidence="1">Uncharacterized protein</fullName>
    </submittedName>
</protein>
<dbReference type="Proteomes" id="UP000222916">
    <property type="component" value="Chromosome"/>
</dbReference>
<evidence type="ECO:0000313" key="2">
    <source>
        <dbReference type="Proteomes" id="UP000222916"/>
    </source>
</evidence>
<sequence length="176" mass="19914">MSTIYLPTPIYIALEAKGLNDFSVVECLKAGYGNENTSYTNAAGYSYIYLQILKLVDKGLLSKKSNGRKMTFIKTREYCDATIAVCISQEDETSPLKKDALPQLNKRYDHYENQIQSLWGEQGEYDELANLYPQFEEVIGVASNQVYEKINSTLGKLRAVKVIIEALAENKTYNLK</sequence>
<proteinExistence type="predicted"/>
<accession>A0A2D1QHI4</accession>
<gene>
    <name evidence="1" type="ORF">Asalp_25270</name>
</gene>
<evidence type="ECO:0000313" key="1">
    <source>
        <dbReference type="EMBL" id="ATP09673.1"/>
    </source>
</evidence>